<sequence>MIFITFFLIAQGFITYDEGTFRAFQIVNKGFLCFGNRGKTQDIKFRDSFENIPQVILIPELFDIPGTKVDYSLEITQITLTKFTLSIKCFDGVVYGIHYKWLSIDDARIQVINNFNIKNFQQITIDHSNPNALKYLINVIAFSFTGSVNFEVKVSEINAKSLTIIISDQQNSLSNLTSLSYQIILGINDIFQIYEKKISSLSISNSFPLIQWSWFLLPFQGFQHDGINALKFKKEYVLSVNSLAYEFSGGNFESYQSCCCIQTFYYIPCWMKYEHITQATPLEIGSVLIKQLFDSKVDYIQSFKVLIDGDNQIAKDSGETRIIIDEADKQPILNLHVKCTDQETVKINLIFQNSNENSITNPILHSCSGSYQEVIISFSLIPTIVAYQELIVDIQETECQISQVLTNQRQSRQHLFFIQKQ</sequence>
<dbReference type="Proteomes" id="UP000683925">
    <property type="component" value="Unassembled WGS sequence"/>
</dbReference>
<dbReference type="GO" id="GO:0030246">
    <property type="term" value="F:carbohydrate binding"/>
    <property type="evidence" value="ECO:0007669"/>
    <property type="project" value="InterPro"/>
</dbReference>
<organism evidence="2 3">
    <name type="scientific">Paramecium octaurelia</name>
    <dbReference type="NCBI Taxonomy" id="43137"/>
    <lineage>
        <taxon>Eukaryota</taxon>
        <taxon>Sar</taxon>
        <taxon>Alveolata</taxon>
        <taxon>Ciliophora</taxon>
        <taxon>Intramacronucleata</taxon>
        <taxon>Oligohymenophorea</taxon>
        <taxon>Peniculida</taxon>
        <taxon>Parameciidae</taxon>
        <taxon>Paramecium</taxon>
    </lineage>
</organism>
<evidence type="ECO:0000313" key="3">
    <source>
        <dbReference type="Proteomes" id="UP000683925"/>
    </source>
</evidence>
<feature type="domain" description="H-type lectin" evidence="1">
    <location>
        <begin position="40"/>
        <end position="103"/>
    </location>
</feature>
<accession>A0A8S1XK10</accession>
<evidence type="ECO:0000313" key="2">
    <source>
        <dbReference type="EMBL" id="CAD8201461.1"/>
    </source>
</evidence>
<dbReference type="EMBL" id="CAJJDP010000124">
    <property type="protein sequence ID" value="CAD8201461.1"/>
    <property type="molecule type" value="Genomic_DNA"/>
</dbReference>
<protein>
    <recommendedName>
        <fullName evidence="1">H-type lectin domain-containing protein</fullName>
    </recommendedName>
</protein>
<dbReference type="Pfam" id="PF09458">
    <property type="entry name" value="H_lectin"/>
    <property type="match status" value="1"/>
</dbReference>
<dbReference type="AlphaFoldDB" id="A0A8S1XK10"/>
<reference evidence="2" key="1">
    <citation type="submission" date="2021-01" db="EMBL/GenBank/DDBJ databases">
        <authorList>
            <consortium name="Genoscope - CEA"/>
            <person name="William W."/>
        </authorList>
    </citation>
    <scope>NUCLEOTIDE SEQUENCE</scope>
</reference>
<dbReference type="OrthoDB" id="307628at2759"/>
<evidence type="ECO:0000259" key="1">
    <source>
        <dbReference type="Pfam" id="PF09458"/>
    </source>
</evidence>
<dbReference type="InterPro" id="IPR019019">
    <property type="entry name" value="H-type_lectin_domain"/>
</dbReference>
<name>A0A8S1XK10_PAROT</name>
<gene>
    <name evidence="2" type="ORF">POCTA_138.1.T1240128</name>
</gene>
<proteinExistence type="predicted"/>
<keyword evidence="3" id="KW-1185">Reference proteome</keyword>
<dbReference type="GO" id="GO:0007155">
    <property type="term" value="P:cell adhesion"/>
    <property type="evidence" value="ECO:0007669"/>
    <property type="project" value="InterPro"/>
</dbReference>
<dbReference type="OMA" id="TECQISQ"/>
<comment type="caution">
    <text evidence="2">The sequence shown here is derived from an EMBL/GenBank/DDBJ whole genome shotgun (WGS) entry which is preliminary data.</text>
</comment>